<name>A0ABT2ETK6_9BACT</name>
<dbReference type="Pfam" id="PF00589">
    <property type="entry name" value="Phage_integrase"/>
    <property type="match status" value="1"/>
</dbReference>
<dbReference type="PANTHER" id="PTHR30349">
    <property type="entry name" value="PHAGE INTEGRASE-RELATED"/>
    <property type="match status" value="1"/>
</dbReference>
<dbReference type="EMBL" id="JANUCP010000013">
    <property type="protein sequence ID" value="MCS3921291.1"/>
    <property type="molecule type" value="Genomic_DNA"/>
</dbReference>
<gene>
    <name evidence="5" type="ORF">M2350_003740</name>
</gene>
<dbReference type="InterPro" id="IPR050090">
    <property type="entry name" value="Tyrosine_recombinase_XerCD"/>
</dbReference>
<dbReference type="InterPro" id="IPR013762">
    <property type="entry name" value="Integrase-like_cat_sf"/>
</dbReference>
<dbReference type="InterPro" id="IPR011010">
    <property type="entry name" value="DNA_brk_join_enz"/>
</dbReference>
<evidence type="ECO:0000256" key="3">
    <source>
        <dbReference type="ARBA" id="ARBA00023172"/>
    </source>
</evidence>
<protein>
    <submittedName>
        <fullName evidence="5">Integrase</fullName>
    </submittedName>
</protein>
<keyword evidence="3" id="KW-0233">DNA recombination</keyword>
<accession>A0ABT2ETK6</accession>
<evidence type="ECO:0000313" key="6">
    <source>
        <dbReference type="Proteomes" id="UP001204798"/>
    </source>
</evidence>
<dbReference type="Proteomes" id="UP001204798">
    <property type="component" value="Unassembled WGS sequence"/>
</dbReference>
<dbReference type="Gene3D" id="1.10.443.10">
    <property type="entry name" value="Intergrase catalytic core"/>
    <property type="match status" value="1"/>
</dbReference>
<dbReference type="InterPro" id="IPR002104">
    <property type="entry name" value="Integrase_catalytic"/>
</dbReference>
<reference evidence="5 6" key="1">
    <citation type="submission" date="2022-08" db="EMBL/GenBank/DDBJ databases">
        <title>Bacterial and archaeal communities from various locations to study Microbial Dark Matter (Phase II).</title>
        <authorList>
            <person name="Stepanauskas R."/>
        </authorList>
    </citation>
    <scope>NUCLEOTIDE SEQUENCE [LARGE SCALE GENOMIC DNA]</scope>
    <source>
        <strain evidence="5 6">PD1</strain>
    </source>
</reference>
<dbReference type="RefSeq" id="WP_259102364.1">
    <property type="nucleotide sequence ID" value="NZ_CP130455.1"/>
</dbReference>
<evidence type="ECO:0000256" key="2">
    <source>
        <dbReference type="ARBA" id="ARBA00023125"/>
    </source>
</evidence>
<organism evidence="5 6">
    <name type="scientific">Candidatus Fervidibacter sacchari</name>
    <dbReference type="NCBI Taxonomy" id="1448929"/>
    <lineage>
        <taxon>Bacteria</taxon>
        <taxon>Candidatus Fervidibacterota</taxon>
        <taxon>Candidatus Fervidibacter</taxon>
    </lineage>
</organism>
<sequence>MGEEMKAIAPISKVSSIVRRKSLSPVPYLRPDEVSALIEAAKKLRYGERNALLIKVLYQCGLRISEALSLTPSHLTRFEGIPCLRVKGKGGKERLVHVPENLYSQLLAYAYQKGLKPTDKFFNLNRKNAHKMLVKAAKLAGLNKRVYPHLLRHSCAIERLRQTGNPKALQWHLGHNSMAMTMRYLATLTMEEALKIQAQVKFED</sequence>
<evidence type="ECO:0000256" key="1">
    <source>
        <dbReference type="ARBA" id="ARBA00008857"/>
    </source>
</evidence>
<evidence type="ECO:0000259" key="4">
    <source>
        <dbReference type="PROSITE" id="PS51898"/>
    </source>
</evidence>
<proteinExistence type="inferred from homology"/>
<keyword evidence="6" id="KW-1185">Reference proteome</keyword>
<dbReference type="PANTHER" id="PTHR30349:SF41">
    <property type="entry name" value="INTEGRASE_RECOMBINASE PROTEIN MJ0367-RELATED"/>
    <property type="match status" value="1"/>
</dbReference>
<feature type="domain" description="Tyr recombinase" evidence="4">
    <location>
        <begin position="24"/>
        <end position="198"/>
    </location>
</feature>
<keyword evidence="2" id="KW-0238">DNA-binding</keyword>
<dbReference type="PROSITE" id="PS51898">
    <property type="entry name" value="TYR_RECOMBINASE"/>
    <property type="match status" value="1"/>
</dbReference>
<dbReference type="SUPFAM" id="SSF56349">
    <property type="entry name" value="DNA breaking-rejoining enzymes"/>
    <property type="match status" value="1"/>
</dbReference>
<evidence type="ECO:0000313" key="5">
    <source>
        <dbReference type="EMBL" id="MCS3921291.1"/>
    </source>
</evidence>
<comment type="caution">
    <text evidence="5">The sequence shown here is derived from an EMBL/GenBank/DDBJ whole genome shotgun (WGS) entry which is preliminary data.</text>
</comment>
<comment type="similarity">
    <text evidence="1">Belongs to the 'phage' integrase family.</text>
</comment>